<evidence type="ECO:0000313" key="2">
    <source>
        <dbReference type="Proteomes" id="UP001148737"/>
    </source>
</evidence>
<dbReference type="Proteomes" id="UP001148737">
    <property type="component" value="Unassembled WGS sequence"/>
</dbReference>
<keyword evidence="2" id="KW-1185">Reference proteome</keyword>
<dbReference type="EMBL" id="JANAKD010000279">
    <property type="protein sequence ID" value="KAJ3495450.1"/>
    <property type="molecule type" value="Genomic_DNA"/>
</dbReference>
<gene>
    <name evidence="1" type="ORF">NLG97_g3392</name>
</gene>
<reference evidence="1" key="1">
    <citation type="submission" date="2022-07" db="EMBL/GenBank/DDBJ databases">
        <title>Genome Sequence of Lecanicillium saksenae.</title>
        <authorList>
            <person name="Buettner E."/>
        </authorList>
    </citation>
    <scope>NUCLEOTIDE SEQUENCE</scope>
    <source>
        <strain evidence="1">VT-O1</strain>
    </source>
</reference>
<organism evidence="1 2">
    <name type="scientific">Lecanicillium saksenae</name>
    <dbReference type="NCBI Taxonomy" id="468837"/>
    <lineage>
        <taxon>Eukaryota</taxon>
        <taxon>Fungi</taxon>
        <taxon>Dikarya</taxon>
        <taxon>Ascomycota</taxon>
        <taxon>Pezizomycotina</taxon>
        <taxon>Sordariomycetes</taxon>
        <taxon>Hypocreomycetidae</taxon>
        <taxon>Hypocreales</taxon>
        <taxon>Cordycipitaceae</taxon>
        <taxon>Lecanicillium</taxon>
    </lineage>
</organism>
<evidence type="ECO:0000313" key="1">
    <source>
        <dbReference type="EMBL" id="KAJ3495450.1"/>
    </source>
</evidence>
<comment type="caution">
    <text evidence="1">The sequence shown here is derived from an EMBL/GenBank/DDBJ whole genome shotgun (WGS) entry which is preliminary data.</text>
</comment>
<protein>
    <submittedName>
        <fullName evidence="1">Uncharacterized protein</fullName>
    </submittedName>
</protein>
<proteinExistence type="predicted"/>
<sequence>MFGNEKWSRSRRAFMVSLASESANAKALETKEKYNDTRNSFRIAALVERTTLPKILPKIDLKALEFQDDLLGLSDGWPLPLGTMPPNPNDHARKHMFSGDGNDFPLSESFASCFSPEDWFPELALPFDSAVVQKETTSDGTESSTPAAICDVFSSSSDTASPLTTQAHWLQRNGNPTTISTLGAQWQNIVLSQTFSQTGKEAEALHYYMDIYPTMTVSKNVNWTTYRIILLKNSQDPLTMHFLLATSLMDLATLKNYEPAICCAAQSHAKAGMRLLRAALDPSADSDPVTVMAAALFLYRYIKVTKDLDATHMSEWSRDICNYVERNQLDDFCRLSEPSAVLPSGEGKIAHNNMSQQMKVHLARLILWTFYEDVFAAIGGYGGFLARRMCDAPARARDVYQHSSAELECYWGKDYPEQQIIDDVENAPIINFLYEVIALYAEVNKIAVSPSHSAQDIATVEMKIEKLEACSRPLFRLTTITVQPRSRIMLNADYMVPYFYALRIYSYRCFLVDHSFDQAAPTIIQSCVSSIVQLAQRCLSRGPAEAMQARFQWPLFMAGIETTDNVYKEWINTKFKSLRVSAAFTHIWSLQEKSGRRISMSLLSEILSARNAIQCLKANH</sequence>
<accession>A0ACC1R0X8</accession>
<name>A0ACC1R0X8_9HYPO</name>